<dbReference type="Pfam" id="PF13581">
    <property type="entry name" value="HATPase_c_2"/>
    <property type="match status" value="1"/>
</dbReference>
<feature type="compositionally biased region" description="Basic and acidic residues" evidence="2">
    <location>
        <begin position="141"/>
        <end position="152"/>
    </location>
</feature>
<reference evidence="4 5" key="1">
    <citation type="submission" date="2019-07" db="EMBL/GenBank/DDBJ databases">
        <title>Quadrisphaera sp. strain DD2A genome sequencing and assembly.</title>
        <authorList>
            <person name="Kim I."/>
        </authorList>
    </citation>
    <scope>NUCLEOTIDE SEQUENCE [LARGE SCALE GENOMIC DNA]</scope>
    <source>
        <strain evidence="4 5">DD2A</strain>
    </source>
</reference>
<gene>
    <name evidence="4" type="ORF">FMM08_17605</name>
</gene>
<dbReference type="OrthoDB" id="3479886at2"/>
<feature type="domain" description="Histidine kinase/HSP90-like ATPase" evidence="3">
    <location>
        <begin position="17"/>
        <end position="123"/>
    </location>
</feature>
<dbReference type="Gene3D" id="3.30.565.10">
    <property type="entry name" value="Histidine kinase-like ATPase, C-terminal domain"/>
    <property type="match status" value="1"/>
</dbReference>
<evidence type="ECO:0000256" key="2">
    <source>
        <dbReference type="SAM" id="MobiDB-lite"/>
    </source>
</evidence>
<dbReference type="GO" id="GO:0004674">
    <property type="term" value="F:protein serine/threonine kinase activity"/>
    <property type="evidence" value="ECO:0007669"/>
    <property type="project" value="UniProtKB-KW"/>
</dbReference>
<proteinExistence type="predicted"/>
<dbReference type="InterPro" id="IPR050267">
    <property type="entry name" value="Anti-sigma-factor_SerPK"/>
</dbReference>
<name>A0A5C8Z496_9ACTN</name>
<dbReference type="InterPro" id="IPR036890">
    <property type="entry name" value="HATPase_C_sf"/>
</dbReference>
<dbReference type="GO" id="GO:0005524">
    <property type="term" value="F:ATP binding"/>
    <property type="evidence" value="ECO:0007669"/>
    <property type="project" value="UniProtKB-KW"/>
</dbReference>
<dbReference type="InterPro" id="IPR003594">
    <property type="entry name" value="HATPase_dom"/>
</dbReference>
<evidence type="ECO:0000259" key="3">
    <source>
        <dbReference type="Pfam" id="PF13581"/>
    </source>
</evidence>
<feature type="region of interest" description="Disordered" evidence="2">
    <location>
        <begin position="131"/>
        <end position="152"/>
    </location>
</feature>
<dbReference type="RefSeq" id="WP_147927679.1">
    <property type="nucleotide sequence ID" value="NZ_VKAC01000011.1"/>
</dbReference>
<dbReference type="PANTHER" id="PTHR35526:SF3">
    <property type="entry name" value="ANTI-SIGMA-F FACTOR RSBW"/>
    <property type="match status" value="1"/>
</dbReference>
<dbReference type="AlphaFoldDB" id="A0A5C8Z496"/>
<dbReference type="PANTHER" id="PTHR35526">
    <property type="entry name" value="ANTI-SIGMA-F FACTOR RSBW-RELATED"/>
    <property type="match status" value="1"/>
</dbReference>
<comment type="caution">
    <text evidence="4">The sequence shown here is derived from an EMBL/GenBank/DDBJ whole genome shotgun (WGS) entry which is preliminary data.</text>
</comment>
<keyword evidence="4" id="KW-0547">Nucleotide-binding</keyword>
<protein>
    <submittedName>
        <fullName evidence="4">ATP-binding protein</fullName>
    </submittedName>
</protein>
<keyword evidence="1" id="KW-0723">Serine/threonine-protein kinase</keyword>
<dbReference type="EMBL" id="VKAC01000011">
    <property type="protein sequence ID" value="TXR52912.1"/>
    <property type="molecule type" value="Genomic_DNA"/>
</dbReference>
<dbReference type="CDD" id="cd16936">
    <property type="entry name" value="HATPase_RsbW-like"/>
    <property type="match status" value="1"/>
</dbReference>
<keyword evidence="5" id="KW-1185">Reference proteome</keyword>
<sequence length="152" mass="16121">MCEVTAAASTTLPSDTSAPRLARVFLRTARCPQHHSTVLDDAELLTSELVTNAVVHGAPPVTLAVECDTSSGMRVRVTDGSSRQPLPRAARPADVDGRGMALVDLLSAAWGAEPTEHGKEVWFLLRRSPQSAPLGGSQGRSARDEAAQRWGP</sequence>
<dbReference type="SUPFAM" id="SSF55874">
    <property type="entry name" value="ATPase domain of HSP90 chaperone/DNA topoisomerase II/histidine kinase"/>
    <property type="match status" value="1"/>
</dbReference>
<evidence type="ECO:0000313" key="5">
    <source>
        <dbReference type="Proteomes" id="UP000321234"/>
    </source>
</evidence>
<evidence type="ECO:0000256" key="1">
    <source>
        <dbReference type="ARBA" id="ARBA00022527"/>
    </source>
</evidence>
<keyword evidence="4" id="KW-0067">ATP-binding</keyword>
<evidence type="ECO:0000313" key="4">
    <source>
        <dbReference type="EMBL" id="TXR52912.1"/>
    </source>
</evidence>
<organism evidence="4 5">
    <name type="scientific">Quadrisphaera setariae</name>
    <dbReference type="NCBI Taxonomy" id="2593304"/>
    <lineage>
        <taxon>Bacteria</taxon>
        <taxon>Bacillati</taxon>
        <taxon>Actinomycetota</taxon>
        <taxon>Actinomycetes</taxon>
        <taxon>Kineosporiales</taxon>
        <taxon>Kineosporiaceae</taxon>
        <taxon>Quadrisphaera</taxon>
    </lineage>
</organism>
<dbReference type="Proteomes" id="UP000321234">
    <property type="component" value="Unassembled WGS sequence"/>
</dbReference>
<accession>A0A5C8Z496</accession>
<keyword evidence="1" id="KW-0418">Kinase</keyword>
<keyword evidence="1" id="KW-0808">Transferase</keyword>